<dbReference type="EMBL" id="CAMXCT020000318">
    <property type="protein sequence ID" value="CAL1130448.1"/>
    <property type="molecule type" value="Genomic_DNA"/>
</dbReference>
<keyword evidence="5" id="KW-1185">Reference proteome</keyword>
<evidence type="ECO:0000313" key="4">
    <source>
        <dbReference type="EMBL" id="CAL4764385.1"/>
    </source>
</evidence>
<dbReference type="SUPFAM" id="SSF89733">
    <property type="entry name" value="L-sulfolactate dehydrogenase-like"/>
    <property type="match status" value="1"/>
</dbReference>
<dbReference type="InterPro" id="IPR043143">
    <property type="entry name" value="Mal/L-sulf/L-lact_DH-like_NADP"/>
</dbReference>
<dbReference type="EMBL" id="CAMXCT010000318">
    <property type="protein sequence ID" value="CAI3977073.1"/>
    <property type="molecule type" value="Genomic_DNA"/>
</dbReference>
<dbReference type="Gene3D" id="3.30.1370.60">
    <property type="entry name" value="Hypothetical oxidoreductase yiak, domain 2"/>
    <property type="match status" value="1"/>
</dbReference>
<evidence type="ECO:0000256" key="1">
    <source>
        <dbReference type="ARBA" id="ARBA00006056"/>
    </source>
</evidence>
<dbReference type="Pfam" id="PF02615">
    <property type="entry name" value="Ldh_2"/>
    <property type="match status" value="1"/>
</dbReference>
<gene>
    <name evidence="3" type="ORF">C1SCF055_LOCUS5246</name>
</gene>
<accession>A0A9P1FI67</accession>
<protein>
    <submittedName>
        <fullName evidence="4">Malate dehydrogenase</fullName>
    </submittedName>
</protein>
<organism evidence="3">
    <name type="scientific">Cladocopium goreaui</name>
    <dbReference type="NCBI Taxonomy" id="2562237"/>
    <lineage>
        <taxon>Eukaryota</taxon>
        <taxon>Sar</taxon>
        <taxon>Alveolata</taxon>
        <taxon>Dinophyceae</taxon>
        <taxon>Suessiales</taxon>
        <taxon>Symbiodiniaceae</taxon>
        <taxon>Cladocopium</taxon>
    </lineage>
</organism>
<dbReference type="GO" id="GO:0016491">
    <property type="term" value="F:oxidoreductase activity"/>
    <property type="evidence" value="ECO:0007669"/>
    <property type="project" value="UniProtKB-KW"/>
</dbReference>
<dbReference type="EMBL" id="CAMXCT030000318">
    <property type="protein sequence ID" value="CAL4764385.1"/>
    <property type="molecule type" value="Genomic_DNA"/>
</dbReference>
<evidence type="ECO:0000313" key="5">
    <source>
        <dbReference type="Proteomes" id="UP001152797"/>
    </source>
</evidence>
<dbReference type="AlphaFoldDB" id="A0A9P1FI67"/>
<sequence>MGFPWQTAAAAAVGVGIGICLEKLRRVQTVRSSSDVVKSGVDVFVKKDQLEEAVASCLKAVGTPPDKAALVAKVLVAADCRGIPSHGVNRAEMYCGELKAGLIDPTANPKISADSPSAANVDGCNGLGAVVAEFGMKLCIQKAKSTGVGFVVCHNSNHFGIAGYWSELALKENLIGFAFTNTSPFMVPTRACQRAGGTNPIACYCPGENGDSFQLDMATTTVPVGKIEVCHRKGQQIPHGWGVDNTGVRSTTSPEKVLVGGGLTPLGGLEETAGYKGYGLNMMVEILCAVLSGCHKVGPDVPPWRVDRGTPVDYGHCFICIDPTKLLPTGDFQKALSGYLSTMRQLPPGDATQSVLVPGDPERAEEGDAAKHGVRLNLQISLGLRALAQSFNCSQMLPQEIQGLPERATAPKHPHTV</sequence>
<dbReference type="OrthoDB" id="7881616at2759"/>
<proteinExistence type="inferred from homology"/>
<dbReference type="PANTHER" id="PTHR11091:SF0">
    <property type="entry name" value="MALATE DEHYDROGENASE"/>
    <property type="match status" value="1"/>
</dbReference>
<comment type="similarity">
    <text evidence="1">Belongs to the LDH2/MDH2 oxidoreductase family.</text>
</comment>
<dbReference type="InterPro" id="IPR003767">
    <property type="entry name" value="Malate/L-lactate_DH-like"/>
</dbReference>
<keyword evidence="2" id="KW-0560">Oxidoreductase</keyword>
<name>A0A9P1FI67_9DINO</name>
<dbReference type="Proteomes" id="UP001152797">
    <property type="component" value="Unassembled WGS sequence"/>
</dbReference>
<evidence type="ECO:0000313" key="3">
    <source>
        <dbReference type="EMBL" id="CAI3977073.1"/>
    </source>
</evidence>
<reference evidence="3" key="1">
    <citation type="submission" date="2022-10" db="EMBL/GenBank/DDBJ databases">
        <authorList>
            <person name="Chen Y."/>
            <person name="Dougan E. K."/>
            <person name="Chan C."/>
            <person name="Rhodes N."/>
            <person name="Thang M."/>
        </authorList>
    </citation>
    <scope>NUCLEOTIDE SEQUENCE</scope>
</reference>
<evidence type="ECO:0000256" key="2">
    <source>
        <dbReference type="ARBA" id="ARBA00023002"/>
    </source>
</evidence>
<dbReference type="PANTHER" id="PTHR11091">
    <property type="entry name" value="OXIDOREDUCTASE-RELATED"/>
    <property type="match status" value="1"/>
</dbReference>
<comment type="caution">
    <text evidence="3">The sequence shown here is derived from an EMBL/GenBank/DDBJ whole genome shotgun (WGS) entry which is preliminary data.</text>
</comment>
<dbReference type="InterPro" id="IPR043144">
    <property type="entry name" value="Mal/L-sulf/L-lact_DH-like_ah"/>
</dbReference>
<dbReference type="InterPro" id="IPR036111">
    <property type="entry name" value="Mal/L-sulfo/L-lacto_DH-like_sf"/>
</dbReference>
<dbReference type="Gene3D" id="1.10.1530.10">
    <property type="match status" value="1"/>
</dbReference>
<reference evidence="4 5" key="2">
    <citation type="submission" date="2024-05" db="EMBL/GenBank/DDBJ databases">
        <authorList>
            <person name="Chen Y."/>
            <person name="Shah S."/>
            <person name="Dougan E. K."/>
            <person name="Thang M."/>
            <person name="Chan C."/>
        </authorList>
    </citation>
    <scope>NUCLEOTIDE SEQUENCE [LARGE SCALE GENOMIC DNA]</scope>
</reference>